<evidence type="ECO:0000313" key="9">
    <source>
        <dbReference type="Proteomes" id="UP000694845"/>
    </source>
</evidence>
<dbReference type="KEGG" id="aplc:110983805"/>
<accession>A0A8B7Z263</accession>
<name>A0A8B7Z263_ACAPL</name>
<organism evidence="9 10">
    <name type="scientific">Acanthaster planci</name>
    <name type="common">Crown-of-thorns starfish</name>
    <dbReference type="NCBI Taxonomy" id="133434"/>
    <lineage>
        <taxon>Eukaryota</taxon>
        <taxon>Metazoa</taxon>
        <taxon>Echinodermata</taxon>
        <taxon>Eleutherozoa</taxon>
        <taxon>Asterozoa</taxon>
        <taxon>Asteroidea</taxon>
        <taxon>Valvatacea</taxon>
        <taxon>Valvatida</taxon>
        <taxon>Acanthasteridae</taxon>
        <taxon>Acanthaster</taxon>
    </lineage>
</organism>
<comment type="subunit">
    <text evidence="3">Dodecamer. Interacts with BFSP2 and VIM.</text>
</comment>
<evidence type="ECO:0000256" key="4">
    <source>
        <dbReference type="ARBA" id="ARBA00039404"/>
    </source>
</evidence>
<dbReference type="GO" id="GO:0005737">
    <property type="term" value="C:cytoplasm"/>
    <property type="evidence" value="ECO:0007669"/>
    <property type="project" value="TreeGrafter"/>
</dbReference>
<dbReference type="AlphaFoldDB" id="A0A8B7Z263"/>
<comment type="function">
    <text evidence="2">May act as a component of the cytoskeleton or as a chaperone for the reorganization of intermediate filament proteins during terminal differentiation in the lens. Does not seem to have enzymatic activity.</text>
</comment>
<dbReference type="InterPro" id="IPR014746">
    <property type="entry name" value="Gln_synth/guanido_kin_cat_dom"/>
</dbReference>
<evidence type="ECO:0000313" key="10">
    <source>
        <dbReference type="RefSeq" id="XP_022099062.1"/>
    </source>
</evidence>
<dbReference type="Gene3D" id="3.30.590.10">
    <property type="entry name" value="Glutamine synthetase/guanido kinase, catalytic domain"/>
    <property type="match status" value="1"/>
</dbReference>
<feature type="domain" description="GS catalytic" evidence="8">
    <location>
        <begin position="19"/>
        <end position="302"/>
    </location>
</feature>
<protein>
    <recommendedName>
        <fullName evidence="4">Lengsin</fullName>
    </recommendedName>
    <alternativeName>
        <fullName evidence="5">Glutamate-ammonia ligase domain-containing protein 1</fullName>
    </alternativeName>
</protein>
<proteinExistence type="inferred from homology"/>
<evidence type="ECO:0000256" key="7">
    <source>
        <dbReference type="RuleBase" id="RU000384"/>
    </source>
</evidence>
<evidence type="ECO:0000256" key="5">
    <source>
        <dbReference type="ARBA" id="ARBA00042675"/>
    </source>
</evidence>
<evidence type="ECO:0000256" key="2">
    <source>
        <dbReference type="ARBA" id="ARBA00037583"/>
    </source>
</evidence>
<dbReference type="Pfam" id="PF00120">
    <property type="entry name" value="Gln-synt_C"/>
    <property type="match status" value="1"/>
</dbReference>
<dbReference type="GeneID" id="110983805"/>
<evidence type="ECO:0000256" key="6">
    <source>
        <dbReference type="PROSITE-ProRule" id="PRU01331"/>
    </source>
</evidence>
<dbReference type="GO" id="GO:0004356">
    <property type="term" value="F:glutamine synthetase activity"/>
    <property type="evidence" value="ECO:0007669"/>
    <property type="project" value="InterPro"/>
</dbReference>
<sequence>MAYVPAEPFVDGSPLTSYPRFVARKQLSRLAELGFSLKSSFHLEFFLKSKKAGTEYIKRETLIGHFFDVLERTGKDFEVETFHVGTMANRMDGTFKEVLGIKSADYAQHFKTFMREAADSFLHEASVLEKANLSLYFRHSLWDIKGKKCLMGDPDSPLGLSVAAQHWMAGILEHMPAIVRFTHPTQSSWDQVEHEQLNCRWGTDSAGSSVRLHRGEEGKTFVETRQGTGRCNPYLLMAAVVAAGIDGMEKKLPLSEAGTENKKRPTTIAEATEAFEADEVLLAAFDGGKEFLPLLKTSLTFL</sequence>
<dbReference type="SMART" id="SM01230">
    <property type="entry name" value="Gln-synt_C"/>
    <property type="match status" value="1"/>
</dbReference>
<dbReference type="GO" id="GO:0016020">
    <property type="term" value="C:membrane"/>
    <property type="evidence" value="ECO:0007669"/>
    <property type="project" value="TreeGrafter"/>
</dbReference>
<evidence type="ECO:0000256" key="1">
    <source>
        <dbReference type="ARBA" id="ARBA00009897"/>
    </source>
</evidence>
<dbReference type="PROSITE" id="PS51987">
    <property type="entry name" value="GS_CATALYTIC"/>
    <property type="match status" value="1"/>
</dbReference>
<dbReference type="SUPFAM" id="SSF55931">
    <property type="entry name" value="Glutamine synthetase/guanido kinase"/>
    <property type="match status" value="1"/>
</dbReference>
<dbReference type="InterPro" id="IPR008146">
    <property type="entry name" value="Gln_synth_cat_dom"/>
</dbReference>
<reference evidence="10" key="1">
    <citation type="submission" date="2025-08" db="UniProtKB">
        <authorList>
            <consortium name="RefSeq"/>
        </authorList>
    </citation>
    <scope>IDENTIFICATION</scope>
</reference>
<dbReference type="Proteomes" id="UP000694845">
    <property type="component" value="Unplaced"/>
</dbReference>
<dbReference type="PANTHER" id="PTHR43407:SF1">
    <property type="entry name" value="LENGSIN"/>
    <property type="match status" value="1"/>
</dbReference>
<dbReference type="OrthoDB" id="77835at2759"/>
<evidence type="ECO:0000259" key="8">
    <source>
        <dbReference type="PROSITE" id="PS51987"/>
    </source>
</evidence>
<dbReference type="OMA" id="WMAGILE"/>
<evidence type="ECO:0000256" key="3">
    <source>
        <dbReference type="ARBA" id="ARBA00038790"/>
    </source>
</evidence>
<dbReference type="RefSeq" id="XP_022099062.1">
    <property type="nucleotide sequence ID" value="XM_022243370.1"/>
</dbReference>
<gene>
    <name evidence="10" type="primary">LOC110983805</name>
</gene>
<keyword evidence="9" id="KW-1185">Reference proteome</keyword>
<comment type="similarity">
    <text evidence="1 6 7">Belongs to the glutamine synthetase family.</text>
</comment>
<dbReference type="PANTHER" id="PTHR43407">
    <property type="entry name" value="GLUTAMINE SYNTHETASE"/>
    <property type="match status" value="1"/>
</dbReference>